<dbReference type="RefSeq" id="WP_006740305.1">
    <property type="nucleotide sequence ID" value="NZ_AEUZ02000001.1"/>
</dbReference>
<reference evidence="4 5" key="1">
    <citation type="journal article" date="2014" name="Int. J. Syst. Evol. Microbiol.">
        <title>Phylogenomics and the dynamic genome evolution of the genus Streptococcus.</title>
        <authorList>
            <consortium name="The Broad Institute Genome Sequencing Platform"/>
            <person name="Richards V.P."/>
            <person name="Palmer S.R."/>
            <person name="Pavinski Bitar P.D."/>
            <person name="Qin X."/>
            <person name="Weinstock G.M."/>
            <person name="Highlander S.K."/>
            <person name="Town C.D."/>
            <person name="Burne R.A."/>
            <person name="Stanhope M.J."/>
        </authorList>
    </citation>
    <scope>NUCLEOTIDE SEQUENCE [LARGE SCALE GENOMIC DNA]</scope>
    <source>
        <strain evidence="4 5">2285-97</strain>
    </source>
</reference>
<evidence type="ECO:0000313" key="5">
    <source>
        <dbReference type="Proteomes" id="UP000005388"/>
    </source>
</evidence>
<evidence type="ECO:0000256" key="1">
    <source>
        <dbReference type="ARBA" id="ARBA00004328"/>
    </source>
</evidence>
<evidence type="ECO:0000259" key="3">
    <source>
        <dbReference type="Pfam" id="PF05065"/>
    </source>
</evidence>
<dbReference type="EMBL" id="AEUZ02000001">
    <property type="protein sequence ID" value="EHJ57603.1"/>
    <property type="molecule type" value="Genomic_DNA"/>
</dbReference>
<accession>G5KEJ5</accession>
<evidence type="ECO:0000313" key="4">
    <source>
        <dbReference type="EMBL" id="EHJ57603.1"/>
    </source>
</evidence>
<dbReference type="InterPro" id="IPR054612">
    <property type="entry name" value="Phage_capsid-like_C"/>
</dbReference>
<comment type="caution">
    <text evidence="4">The sequence shown here is derived from an EMBL/GenBank/DDBJ whole genome shotgun (WGS) entry which is preliminary data.</text>
</comment>
<organism evidence="4 5">
    <name type="scientific">Streptococcus urinalis 2285-97</name>
    <dbReference type="NCBI Taxonomy" id="764291"/>
    <lineage>
        <taxon>Bacteria</taxon>
        <taxon>Bacillati</taxon>
        <taxon>Bacillota</taxon>
        <taxon>Bacilli</taxon>
        <taxon>Lactobacillales</taxon>
        <taxon>Streptococcaceae</taxon>
        <taxon>Streptococcus</taxon>
    </lineage>
</organism>
<comment type="subcellular location">
    <subcellularLocation>
        <location evidence="1">Virion</location>
    </subcellularLocation>
</comment>
<dbReference type="STRING" id="764291.STRUR_0830"/>
<dbReference type="SUPFAM" id="SSF56563">
    <property type="entry name" value="Major capsid protein gp5"/>
    <property type="match status" value="1"/>
</dbReference>
<dbReference type="NCBIfam" id="TIGR01554">
    <property type="entry name" value="major_cap_HK97"/>
    <property type="match status" value="1"/>
</dbReference>
<dbReference type="Pfam" id="PF05065">
    <property type="entry name" value="Phage_capsid"/>
    <property type="match status" value="1"/>
</dbReference>
<gene>
    <name evidence="4" type="ORF">STRUR_0830</name>
</gene>
<dbReference type="Proteomes" id="UP000005388">
    <property type="component" value="Unassembled WGS sequence"/>
</dbReference>
<name>G5KEJ5_9STRE</name>
<dbReference type="InterPro" id="IPR024455">
    <property type="entry name" value="Phage_capsid"/>
</dbReference>
<feature type="domain" description="Phage capsid-like C-terminal" evidence="3">
    <location>
        <begin position="125"/>
        <end position="389"/>
    </location>
</feature>
<keyword evidence="5" id="KW-1185">Reference proteome</keyword>
<protein>
    <submittedName>
        <fullName evidence="4">Phage major capsid protein, HK97 family</fullName>
    </submittedName>
</protein>
<dbReference type="AlphaFoldDB" id="G5KEJ5"/>
<sequence length="406" mass="45049">MKTSNELHDLWIAEGDKVENMNEKLNAALLDDSVSAEELQEIKNARDTAKTRRDMFKEQYVEARASEVVEMKEKPTLTEEETTLKNTFISNFKNMIKGKPFSNASSPATPHLVSSGEADDTEGNGGLTIPKDIRTAIMELTRQFENLQSLVTVENTSVKEGSRNINSITTITPLVKLNDEDTDITELEGPKLHIVKYLIADYAGILTVTNNLLSDSAENILAWLTNEIAKKVVVTRNTAILASFGKTPRKPNVTKFDDIKDVFYSLDPALRPNGMWITNTSGIRILAKVKNANGDYLLQKDVTRPDTYLMEGKIIKEINDVQLPDTATSTHPLYFGDTKAYATLFDRQNMSLATSTEAGNAFYRNQTKLRVIDRFDVQVVDKDALVAASFKAVADQEGNVKATTAG</sequence>
<feature type="region of interest" description="Disordered" evidence="2">
    <location>
        <begin position="104"/>
        <end position="126"/>
    </location>
</feature>
<evidence type="ECO:0000256" key="2">
    <source>
        <dbReference type="SAM" id="MobiDB-lite"/>
    </source>
</evidence>
<dbReference type="eggNOG" id="COG4653">
    <property type="taxonomic scope" value="Bacteria"/>
</dbReference>
<proteinExistence type="predicted"/>